<evidence type="ECO:0000256" key="3">
    <source>
        <dbReference type="RuleBase" id="RU003707"/>
    </source>
</evidence>
<dbReference type="Pfam" id="PF00378">
    <property type="entry name" value="ECH_1"/>
    <property type="match status" value="1"/>
</dbReference>
<dbReference type="OrthoDB" id="9810797at2"/>
<keyword evidence="5" id="KW-1185">Reference proteome</keyword>
<reference evidence="4 5" key="1">
    <citation type="submission" date="2015-08" db="EMBL/GenBank/DDBJ databases">
        <title>Investigation of the bacterial diversity of lava forest soil.</title>
        <authorList>
            <person name="Lee J.S."/>
        </authorList>
    </citation>
    <scope>NUCLEOTIDE SEQUENCE [LARGE SCALE GENOMIC DNA]</scope>
    <source>
        <strain evidence="4 5">GJW-30</strain>
    </source>
</reference>
<dbReference type="GO" id="GO:0016829">
    <property type="term" value="F:lyase activity"/>
    <property type="evidence" value="ECO:0007669"/>
    <property type="project" value="UniProtKB-KW"/>
</dbReference>
<dbReference type="GO" id="GO:0006635">
    <property type="term" value="P:fatty acid beta-oxidation"/>
    <property type="evidence" value="ECO:0007669"/>
    <property type="project" value="TreeGrafter"/>
</dbReference>
<comment type="similarity">
    <text evidence="1 3">Belongs to the enoyl-CoA hydratase/isomerase family.</text>
</comment>
<dbReference type="EC" id="4.2.1.-" evidence="4"/>
<proteinExistence type="inferred from homology"/>
<keyword evidence="2 4" id="KW-0456">Lyase</keyword>
<dbReference type="RefSeq" id="WP_096354707.1">
    <property type="nucleotide sequence ID" value="NZ_AP014946.1"/>
</dbReference>
<gene>
    <name evidence="4" type="primary">caiD_3</name>
    <name evidence="4" type="ORF">GJW-30_1_01941</name>
</gene>
<dbReference type="InterPro" id="IPR001753">
    <property type="entry name" value="Enoyl-CoA_hydra/iso"/>
</dbReference>
<dbReference type="Gene3D" id="1.10.12.10">
    <property type="entry name" value="Lyase 2-enoyl-coa Hydratase, Chain A, domain 2"/>
    <property type="match status" value="1"/>
</dbReference>
<organism evidence="4 5">
    <name type="scientific">Variibacter gotjawalensis</name>
    <dbReference type="NCBI Taxonomy" id="1333996"/>
    <lineage>
        <taxon>Bacteria</taxon>
        <taxon>Pseudomonadati</taxon>
        <taxon>Pseudomonadota</taxon>
        <taxon>Alphaproteobacteria</taxon>
        <taxon>Hyphomicrobiales</taxon>
        <taxon>Nitrobacteraceae</taxon>
        <taxon>Variibacter</taxon>
    </lineage>
</organism>
<evidence type="ECO:0000256" key="2">
    <source>
        <dbReference type="ARBA" id="ARBA00023239"/>
    </source>
</evidence>
<dbReference type="PANTHER" id="PTHR11941">
    <property type="entry name" value="ENOYL-COA HYDRATASE-RELATED"/>
    <property type="match status" value="1"/>
</dbReference>
<sequence>MSTDYLQLSGEGGVATLTLNNPAKHNAMNFAMWQAMPGVLQSFTEAKDARVLVLRGAGERSFSSGNDVSEFDKVRSTPEQVAHYNNLQRIVCNQLGSLTKPTIAQIDGYCLGAGLEFALLCDFRFCTPTSRFAVPAVKLGLPYRYEDITKLLDVIGPARTKEMVLDGRRIDGVRAAEIGLVTQLVQSRAELEAKVSDLAQELAESAPLSLSAAKITIAEAIRRGGPANLAYCDQLADAVYASADYVEGRNAFAAKRKPRFAGR</sequence>
<dbReference type="AlphaFoldDB" id="A0A0S3PUA7"/>
<evidence type="ECO:0000313" key="4">
    <source>
        <dbReference type="EMBL" id="BAT59408.1"/>
    </source>
</evidence>
<name>A0A0S3PUA7_9BRAD</name>
<evidence type="ECO:0000256" key="1">
    <source>
        <dbReference type="ARBA" id="ARBA00005254"/>
    </source>
</evidence>
<evidence type="ECO:0000313" key="5">
    <source>
        <dbReference type="Proteomes" id="UP000236884"/>
    </source>
</evidence>
<dbReference type="SUPFAM" id="SSF52096">
    <property type="entry name" value="ClpP/crotonase"/>
    <property type="match status" value="1"/>
</dbReference>
<accession>A0A0S3PUA7</accession>
<dbReference type="InterPro" id="IPR029045">
    <property type="entry name" value="ClpP/crotonase-like_dom_sf"/>
</dbReference>
<dbReference type="EMBL" id="AP014946">
    <property type="protein sequence ID" value="BAT59408.1"/>
    <property type="molecule type" value="Genomic_DNA"/>
</dbReference>
<dbReference type="CDD" id="cd06558">
    <property type="entry name" value="crotonase-like"/>
    <property type="match status" value="1"/>
</dbReference>
<dbReference type="PROSITE" id="PS00166">
    <property type="entry name" value="ENOYL_COA_HYDRATASE"/>
    <property type="match status" value="1"/>
</dbReference>
<protein>
    <submittedName>
        <fullName evidence="4">Carnitinyl-CoA dehydratase</fullName>
        <ecNumber evidence="4">4.2.1.-</ecNumber>
    </submittedName>
</protein>
<dbReference type="InterPro" id="IPR018376">
    <property type="entry name" value="Enoyl-CoA_hyd/isom_CS"/>
</dbReference>
<dbReference type="PANTHER" id="PTHR11941:SF54">
    <property type="entry name" value="ENOYL-COA HYDRATASE, MITOCHONDRIAL"/>
    <property type="match status" value="1"/>
</dbReference>
<dbReference type="Proteomes" id="UP000236884">
    <property type="component" value="Chromosome"/>
</dbReference>
<dbReference type="InterPro" id="IPR014748">
    <property type="entry name" value="Enoyl-CoA_hydra_C"/>
</dbReference>
<dbReference type="KEGG" id="vgo:GJW-30_1_01941"/>
<dbReference type="Gene3D" id="3.90.226.10">
    <property type="entry name" value="2-enoyl-CoA Hydratase, Chain A, domain 1"/>
    <property type="match status" value="1"/>
</dbReference>